<protein>
    <submittedName>
        <fullName evidence="1">Uncharacterized protein</fullName>
    </submittedName>
</protein>
<reference evidence="2" key="1">
    <citation type="journal article" date="2022" name="Mol. Ecol. Resour.">
        <title>The genomes of chicory, endive, great burdock and yacon provide insights into Asteraceae palaeo-polyploidization history and plant inulin production.</title>
        <authorList>
            <person name="Fan W."/>
            <person name="Wang S."/>
            <person name="Wang H."/>
            <person name="Wang A."/>
            <person name="Jiang F."/>
            <person name="Liu H."/>
            <person name="Zhao H."/>
            <person name="Xu D."/>
            <person name="Zhang Y."/>
        </authorList>
    </citation>
    <scope>NUCLEOTIDE SEQUENCE [LARGE SCALE GENOMIC DNA]</scope>
    <source>
        <strain evidence="2">cv. Niubang</strain>
    </source>
</reference>
<keyword evidence="2" id="KW-1185">Reference proteome</keyword>
<reference evidence="1 2" key="2">
    <citation type="journal article" date="2022" name="Mol. Ecol. Resour.">
        <title>The genomes of chicory, endive, great burdock and yacon provide insights into Asteraceae paleo-polyploidization history and plant inulin production.</title>
        <authorList>
            <person name="Fan W."/>
            <person name="Wang S."/>
            <person name="Wang H."/>
            <person name="Wang A."/>
            <person name="Jiang F."/>
            <person name="Liu H."/>
            <person name="Zhao H."/>
            <person name="Xu D."/>
            <person name="Zhang Y."/>
        </authorList>
    </citation>
    <scope>NUCLEOTIDE SEQUENCE [LARGE SCALE GENOMIC DNA]</scope>
    <source>
        <strain evidence="2">cv. Niubang</strain>
    </source>
</reference>
<dbReference type="EMBL" id="CM042047">
    <property type="protein sequence ID" value="KAI3769476.1"/>
    <property type="molecule type" value="Genomic_DNA"/>
</dbReference>
<evidence type="ECO:0000313" key="1">
    <source>
        <dbReference type="EMBL" id="KAI3769476.1"/>
    </source>
</evidence>
<comment type="caution">
    <text evidence="1">The sequence shown here is derived from an EMBL/GenBank/DDBJ whole genome shotgun (WGS) entry which is preliminary data.</text>
</comment>
<name>A0ACB9FEP8_ARCLA</name>
<accession>A0ACB9FEP8</accession>
<evidence type="ECO:0000313" key="2">
    <source>
        <dbReference type="Proteomes" id="UP001055879"/>
    </source>
</evidence>
<sequence>MGNLGLCGKPLSKECRNSKASKPPQRSSKSESFVPSERVDWIVIFSGMGSGLVVGIVFGNFLYARYSDWFIERFGTRKVKWIRPLGNKKQNQVL</sequence>
<gene>
    <name evidence="1" type="ORF">L6452_00579</name>
</gene>
<proteinExistence type="predicted"/>
<organism evidence="1 2">
    <name type="scientific">Arctium lappa</name>
    <name type="common">Greater burdock</name>
    <name type="synonym">Lappa major</name>
    <dbReference type="NCBI Taxonomy" id="4217"/>
    <lineage>
        <taxon>Eukaryota</taxon>
        <taxon>Viridiplantae</taxon>
        <taxon>Streptophyta</taxon>
        <taxon>Embryophyta</taxon>
        <taxon>Tracheophyta</taxon>
        <taxon>Spermatophyta</taxon>
        <taxon>Magnoliopsida</taxon>
        <taxon>eudicotyledons</taxon>
        <taxon>Gunneridae</taxon>
        <taxon>Pentapetalae</taxon>
        <taxon>asterids</taxon>
        <taxon>campanulids</taxon>
        <taxon>Asterales</taxon>
        <taxon>Asteraceae</taxon>
        <taxon>Carduoideae</taxon>
        <taxon>Cardueae</taxon>
        <taxon>Arctiinae</taxon>
        <taxon>Arctium</taxon>
    </lineage>
</organism>
<dbReference type="Proteomes" id="UP001055879">
    <property type="component" value="Linkage Group LG01"/>
</dbReference>